<accession>A0AAV6TM33</accession>
<evidence type="ECO:0000313" key="2">
    <source>
        <dbReference type="Proteomes" id="UP000827092"/>
    </source>
</evidence>
<proteinExistence type="predicted"/>
<keyword evidence="2" id="KW-1185">Reference proteome</keyword>
<organism evidence="1 2">
    <name type="scientific">Oedothorax gibbosus</name>
    <dbReference type="NCBI Taxonomy" id="931172"/>
    <lineage>
        <taxon>Eukaryota</taxon>
        <taxon>Metazoa</taxon>
        <taxon>Ecdysozoa</taxon>
        <taxon>Arthropoda</taxon>
        <taxon>Chelicerata</taxon>
        <taxon>Arachnida</taxon>
        <taxon>Araneae</taxon>
        <taxon>Araneomorphae</taxon>
        <taxon>Entelegynae</taxon>
        <taxon>Araneoidea</taxon>
        <taxon>Linyphiidae</taxon>
        <taxon>Erigoninae</taxon>
        <taxon>Oedothorax</taxon>
    </lineage>
</organism>
<dbReference type="Proteomes" id="UP000827092">
    <property type="component" value="Unassembled WGS sequence"/>
</dbReference>
<evidence type="ECO:0000313" key="1">
    <source>
        <dbReference type="EMBL" id="KAG8172746.1"/>
    </source>
</evidence>
<comment type="caution">
    <text evidence="1">The sequence shown here is derived from an EMBL/GenBank/DDBJ whole genome shotgun (WGS) entry which is preliminary data.</text>
</comment>
<reference evidence="1 2" key="1">
    <citation type="journal article" date="2022" name="Nat. Ecol. Evol.">
        <title>A masculinizing supergene underlies an exaggerated male reproductive morph in a spider.</title>
        <authorList>
            <person name="Hendrickx F."/>
            <person name="De Corte Z."/>
            <person name="Sonet G."/>
            <person name="Van Belleghem S.M."/>
            <person name="Kostlbacher S."/>
            <person name="Vangestel C."/>
        </authorList>
    </citation>
    <scope>NUCLEOTIDE SEQUENCE [LARGE SCALE GENOMIC DNA]</scope>
    <source>
        <strain evidence="1">W744_W776</strain>
    </source>
</reference>
<dbReference type="EMBL" id="JAFNEN010002423">
    <property type="protein sequence ID" value="KAG8172746.1"/>
    <property type="molecule type" value="Genomic_DNA"/>
</dbReference>
<gene>
    <name evidence="1" type="ORF">JTE90_000680</name>
</gene>
<protein>
    <submittedName>
        <fullName evidence="1">Uncharacterized protein</fullName>
    </submittedName>
</protein>
<dbReference type="AlphaFoldDB" id="A0AAV6TM33"/>
<sequence length="111" mass="12539">MSCPRTRRTFSKLYGAYSSVSPSRFMRTEGVTPCFKGNKFNHSAPNCMMPARWLQVLLVPIPPMNVTSPVRISPSVVNCGSKGHTAAWTKCLDYSSHFTRTDYIVSIMCRW</sequence>
<name>A0AAV6TM33_9ARAC</name>